<organism evidence="2 3">
    <name type="scientific">Novosphingobium ovatum</name>
    <dbReference type="NCBI Taxonomy" id="1908523"/>
    <lineage>
        <taxon>Bacteria</taxon>
        <taxon>Pseudomonadati</taxon>
        <taxon>Pseudomonadota</taxon>
        <taxon>Alphaproteobacteria</taxon>
        <taxon>Sphingomonadales</taxon>
        <taxon>Sphingomonadaceae</taxon>
        <taxon>Novosphingobium</taxon>
    </lineage>
</organism>
<keyword evidence="1" id="KW-0812">Transmembrane</keyword>
<gene>
    <name evidence="2" type="ORF">GTZ99_03935</name>
</gene>
<dbReference type="Proteomes" id="UP000753724">
    <property type="component" value="Unassembled WGS sequence"/>
</dbReference>
<name>A0ABW9XAZ7_9SPHN</name>
<evidence type="ECO:0000313" key="2">
    <source>
        <dbReference type="EMBL" id="NBC35703.1"/>
    </source>
</evidence>
<dbReference type="EC" id="3.4.23.-" evidence="2"/>
<reference evidence="3" key="1">
    <citation type="submission" date="2020-01" db="EMBL/GenBank/DDBJ databases">
        <title>Sphingomonas sp. strain CSW-10.</title>
        <authorList>
            <person name="Chen W.-M."/>
        </authorList>
    </citation>
    <scope>NUCLEOTIDE SEQUENCE [LARGE SCALE GENOMIC DNA]</scope>
    <source>
        <strain evidence="3">FSY-8</strain>
    </source>
</reference>
<keyword evidence="1" id="KW-1133">Transmembrane helix</keyword>
<accession>A0ABW9XAZ7</accession>
<dbReference type="InterPro" id="IPR001969">
    <property type="entry name" value="Aspartic_peptidase_AS"/>
</dbReference>
<dbReference type="Pfam" id="PF13975">
    <property type="entry name" value="gag-asp_proteas"/>
    <property type="match status" value="1"/>
</dbReference>
<evidence type="ECO:0000313" key="3">
    <source>
        <dbReference type="Proteomes" id="UP000753724"/>
    </source>
</evidence>
<dbReference type="InterPro" id="IPR021109">
    <property type="entry name" value="Peptidase_aspartic_dom_sf"/>
</dbReference>
<dbReference type="Gene3D" id="2.40.70.10">
    <property type="entry name" value="Acid Proteases"/>
    <property type="match status" value="1"/>
</dbReference>
<protein>
    <submittedName>
        <fullName evidence="2">TIGR02281 family clan AA aspartic protease</fullName>
        <ecNumber evidence="2">3.4.23.-</ecNumber>
    </submittedName>
</protein>
<keyword evidence="3" id="KW-1185">Reference proteome</keyword>
<feature type="transmembrane region" description="Helical" evidence="1">
    <location>
        <begin position="12"/>
        <end position="32"/>
    </location>
</feature>
<comment type="caution">
    <text evidence="2">The sequence shown here is derived from an EMBL/GenBank/DDBJ whole genome shotgun (WGS) entry which is preliminary data.</text>
</comment>
<dbReference type="GO" id="GO:0008233">
    <property type="term" value="F:peptidase activity"/>
    <property type="evidence" value="ECO:0007669"/>
    <property type="project" value="UniProtKB-KW"/>
</dbReference>
<dbReference type="CDD" id="cd05483">
    <property type="entry name" value="retropepsin_like_bacteria"/>
    <property type="match status" value="1"/>
</dbReference>
<dbReference type="SUPFAM" id="SSF50630">
    <property type="entry name" value="Acid proteases"/>
    <property type="match status" value="1"/>
</dbReference>
<keyword evidence="2" id="KW-0378">Hydrolase</keyword>
<dbReference type="NCBIfam" id="TIGR02281">
    <property type="entry name" value="clan_AA_DTGA"/>
    <property type="match status" value="1"/>
</dbReference>
<keyword evidence="2" id="KW-0645">Protease</keyword>
<dbReference type="GO" id="GO:0006508">
    <property type="term" value="P:proteolysis"/>
    <property type="evidence" value="ECO:0007669"/>
    <property type="project" value="UniProtKB-KW"/>
</dbReference>
<dbReference type="EMBL" id="JAAAPO010000001">
    <property type="protein sequence ID" value="NBC35703.1"/>
    <property type="molecule type" value="Genomic_DNA"/>
</dbReference>
<dbReference type="PROSITE" id="PS00141">
    <property type="entry name" value="ASP_PROTEASE"/>
    <property type="match status" value="1"/>
</dbReference>
<evidence type="ECO:0000256" key="1">
    <source>
        <dbReference type="SAM" id="Phobius"/>
    </source>
</evidence>
<keyword evidence="1" id="KW-0472">Membrane</keyword>
<dbReference type="InterPro" id="IPR011969">
    <property type="entry name" value="Clan_AA_Asp_peptidase_C"/>
</dbReference>
<dbReference type="InterPro" id="IPR034122">
    <property type="entry name" value="Retropepsin-like_bacterial"/>
</dbReference>
<sequence length="209" mass="21892">MAMLNTLIELPNPLVLGAAFAFMALVLVGGIIRNEVSAGMGMVLRVIGNTGLAISFGVTLLQLGGAFTGMTSAAHAAEVDVNGMETRIPMGSDGHFWITAKINGVDQRFLVDTGATYTTVSSDVADRAGLVPVEDEKAGIGRVMLHTANGDTPADMARIDHVQVGSIDAERMPAVIAPGIGTTNVLGMNFLSGLKSWRVEDNTLILMPR</sequence>
<dbReference type="RefSeq" id="WP_161716948.1">
    <property type="nucleotide sequence ID" value="NZ_JAAAPO010000001.1"/>
</dbReference>
<proteinExistence type="predicted"/>